<dbReference type="EC" id="2.3.1.-" evidence="2"/>
<name>A0AA95KM92_9GAMM</name>
<keyword evidence="2" id="KW-0808">Transferase</keyword>
<sequence>MTTQLVTAIHELRDIVPAWDLLTRHTLEPNVFYESWALLPALETLPAQDKVAVLLVWSDAAHSRLTGLFPLVQQQTYQQFPARHWLNWLHPHCPLGTPLVHKLYAAETLEALFNWLHKHSGALAFSLNKVPADGEFAHYLRLCAQGQGCLLNEKDTWDRALLTAGTSGEDYVLIHQRKKKRKEYSRLRRRLENLGKLEFQTLLPGQGQGLSDWINDFLRLEEQGWKGRALTAMSCHCEEREFAENLIRNAAANRQLMMLRLLLNGKPIAIKLNLVNATQGSYALKIAYHEDYAAYSPGVLLELENIYRTLNDTSLKWMDSCAIPNHPMIDHLWVDRRKMVNFHLSTQHPLSKPLLRTMQFVKSAYHYYKKKVTTQSPKKSATLSI</sequence>
<dbReference type="EMBL" id="CP124756">
    <property type="protein sequence ID" value="WGZ92612.1"/>
    <property type="molecule type" value="Genomic_DNA"/>
</dbReference>
<gene>
    <name evidence="2" type="ORF">QJT81_12110</name>
</gene>
<dbReference type="InterPro" id="IPR038740">
    <property type="entry name" value="BioF2-like_GNAT_dom"/>
</dbReference>
<dbReference type="SUPFAM" id="SSF55729">
    <property type="entry name" value="Acyl-CoA N-acyltransferases (Nat)"/>
    <property type="match status" value="1"/>
</dbReference>
<protein>
    <submittedName>
        <fullName evidence="2">GNAT family N-acetyltransferase</fullName>
        <ecNumber evidence="2">2.3.1.-</ecNumber>
    </submittedName>
</protein>
<dbReference type="InterPro" id="IPR016181">
    <property type="entry name" value="Acyl_CoA_acyltransferase"/>
</dbReference>
<evidence type="ECO:0000313" key="2">
    <source>
        <dbReference type="EMBL" id="WGZ92612.1"/>
    </source>
</evidence>
<reference evidence="2" key="2">
    <citation type="submission" date="2023-04" db="EMBL/GenBank/DDBJ databases">
        <authorList>
            <person name="Beletskiy A.V."/>
            <person name="Mardanov A.V."/>
            <person name="Ravin N.V."/>
        </authorList>
    </citation>
    <scope>NUCLEOTIDE SEQUENCE</scope>
    <source>
        <strain evidence="2">GKL-02</strain>
    </source>
</reference>
<evidence type="ECO:0000259" key="1">
    <source>
        <dbReference type="Pfam" id="PF13480"/>
    </source>
</evidence>
<reference evidence="2" key="1">
    <citation type="journal article" date="2023" name="Int. J. Mol. Sci.">
        <title>Metagenomics Revealed a New Genus 'Candidatus Thiocaldithrix dubininis' gen. nov., sp. nov. and a New Species 'Candidatus Thiothrix putei' sp. nov. in the Family Thiotrichaceae, Some Members of Which Have Traits of Both Na+- and H+-Motive Energetics.</title>
        <authorList>
            <person name="Ravin N.V."/>
            <person name="Muntyan M.S."/>
            <person name="Smolyakov D.D."/>
            <person name="Rudenko T.S."/>
            <person name="Beletsky A.V."/>
            <person name="Mardanov A.V."/>
            <person name="Grabovich M.Y."/>
        </authorList>
    </citation>
    <scope>NUCLEOTIDE SEQUENCE</scope>
    <source>
        <strain evidence="2">GKL-02</strain>
    </source>
</reference>
<feature type="domain" description="BioF2-like acetyltransferase" evidence="1">
    <location>
        <begin position="178"/>
        <end position="309"/>
    </location>
</feature>
<accession>A0AA95KM92</accession>
<organism evidence="2">
    <name type="scientific">Candidatus Thiothrix putei</name>
    <dbReference type="NCBI Taxonomy" id="3080811"/>
    <lineage>
        <taxon>Bacteria</taxon>
        <taxon>Pseudomonadati</taxon>
        <taxon>Pseudomonadota</taxon>
        <taxon>Gammaproteobacteria</taxon>
        <taxon>Thiotrichales</taxon>
        <taxon>Thiotrichaceae</taxon>
        <taxon>Thiothrix</taxon>
    </lineage>
</organism>
<dbReference type="KEGG" id="tput:QJT81_12110"/>
<keyword evidence="2" id="KW-0012">Acyltransferase</keyword>
<dbReference type="Proteomes" id="UP001301326">
    <property type="component" value="Chromosome"/>
</dbReference>
<dbReference type="AlphaFoldDB" id="A0AA95KM92"/>
<dbReference type="Pfam" id="PF13480">
    <property type="entry name" value="Acetyltransf_6"/>
    <property type="match status" value="1"/>
</dbReference>
<dbReference type="GO" id="GO:0016746">
    <property type="term" value="F:acyltransferase activity"/>
    <property type="evidence" value="ECO:0007669"/>
    <property type="project" value="UniProtKB-KW"/>
</dbReference>
<proteinExistence type="predicted"/>